<dbReference type="AlphaFoldDB" id="A0A494YY28"/>
<keyword evidence="3" id="KW-1185">Reference proteome</keyword>
<organism evidence="2 3">
    <name type="scientific">Oceanobacillus bengalensis</name>
    <dbReference type="NCBI Taxonomy" id="1435466"/>
    <lineage>
        <taxon>Bacteria</taxon>
        <taxon>Bacillati</taxon>
        <taxon>Bacillota</taxon>
        <taxon>Bacilli</taxon>
        <taxon>Bacillales</taxon>
        <taxon>Bacillaceae</taxon>
        <taxon>Oceanobacillus</taxon>
    </lineage>
</organism>
<dbReference type="PROSITE" id="PS50943">
    <property type="entry name" value="HTH_CROC1"/>
    <property type="match status" value="1"/>
</dbReference>
<evidence type="ECO:0000313" key="2">
    <source>
        <dbReference type="EMBL" id="RKQ15036.1"/>
    </source>
</evidence>
<accession>A0A494YY28</accession>
<dbReference type="GO" id="GO:0003677">
    <property type="term" value="F:DNA binding"/>
    <property type="evidence" value="ECO:0007669"/>
    <property type="project" value="InterPro"/>
</dbReference>
<comment type="caution">
    <text evidence="2">The sequence shown here is derived from an EMBL/GenBank/DDBJ whole genome shotgun (WGS) entry which is preliminary data.</text>
</comment>
<name>A0A494YY28_9BACI</name>
<dbReference type="OrthoDB" id="2569037at2"/>
<dbReference type="Proteomes" id="UP000281813">
    <property type="component" value="Unassembled WGS sequence"/>
</dbReference>
<dbReference type="SMART" id="SM00530">
    <property type="entry name" value="HTH_XRE"/>
    <property type="match status" value="1"/>
</dbReference>
<dbReference type="CDD" id="cd00093">
    <property type="entry name" value="HTH_XRE"/>
    <property type="match status" value="1"/>
</dbReference>
<sequence>MNLILSSLTDERGKVENFLSTRTDLYNVDPIGIGTSYVESLSSYISRIAEIHNLAVSPLLSKVIAPMLNINYLKEQLTQGIIKDTSHFINENSPVTIEYCNTLEILTGRHDLRSLTMLNWQGVFSKKLFSRYRKWCPICLNKMKSNSKIIYEPLIWYISDIKKCEVHEVVLQDQCPNCNRNLPYLHKELMVGYCQYCGSWLGDELVINKETLTEKDIFIFQNYKELLANSSKQPIYPTRTFISNFLNRLMKKLDIKSVAKLANILGLNSATVNSWVKGRRHPSSESLLKIARKIGLTIYEMIYDNNKKLVLEIKKDSYLQQQKSISISEIEDSLKKEVNSKEPKSLNRISKEYGFYESTAKRNFPILCEKVTKNFNSYKEQKVKKRRIEIEEKLIDCLSKETPISLNQFSKDNGITLKTAKTVSPNLCKKVVKRYEEYIHELKRKRVQIIKREIIEIVNTLHQKGIYPSSNKVQENLENKHLFRKEWVKRAWKETLESLGYK</sequence>
<evidence type="ECO:0000259" key="1">
    <source>
        <dbReference type="PROSITE" id="PS50943"/>
    </source>
</evidence>
<dbReference type="EMBL" id="RBZO01000016">
    <property type="protein sequence ID" value="RKQ15036.1"/>
    <property type="molecule type" value="Genomic_DNA"/>
</dbReference>
<dbReference type="Pfam" id="PF06527">
    <property type="entry name" value="TniQ"/>
    <property type="match status" value="1"/>
</dbReference>
<dbReference type="RefSeq" id="WP_102414973.1">
    <property type="nucleotide sequence ID" value="NZ_JBHUFK010000014.1"/>
</dbReference>
<dbReference type="InterPro" id="IPR009492">
    <property type="entry name" value="TniQ"/>
</dbReference>
<protein>
    <submittedName>
        <fullName evidence="2">Helix-turn-helix domain-containing protein</fullName>
    </submittedName>
</protein>
<dbReference type="Pfam" id="PF01381">
    <property type="entry name" value="HTH_3"/>
    <property type="match status" value="1"/>
</dbReference>
<dbReference type="SUPFAM" id="SSF47413">
    <property type="entry name" value="lambda repressor-like DNA-binding domains"/>
    <property type="match status" value="1"/>
</dbReference>
<evidence type="ECO:0000313" key="3">
    <source>
        <dbReference type="Proteomes" id="UP000281813"/>
    </source>
</evidence>
<proteinExistence type="predicted"/>
<dbReference type="InterPro" id="IPR001387">
    <property type="entry name" value="Cro/C1-type_HTH"/>
</dbReference>
<dbReference type="InterPro" id="IPR010982">
    <property type="entry name" value="Lambda_DNA-bd_dom_sf"/>
</dbReference>
<feature type="domain" description="HTH cro/C1-type" evidence="1">
    <location>
        <begin position="246"/>
        <end position="301"/>
    </location>
</feature>
<dbReference type="Gene3D" id="1.10.260.40">
    <property type="entry name" value="lambda repressor-like DNA-binding domains"/>
    <property type="match status" value="1"/>
</dbReference>
<reference evidence="2 3" key="1">
    <citation type="journal article" date="2015" name="Antonie Van Leeuwenhoek">
        <title>Oceanobacillus bengalensis sp. nov., a bacterium isolated from seawater of the Bay of Bengal.</title>
        <authorList>
            <person name="Yongchang O."/>
            <person name="Xiang W."/>
            <person name="Wang G."/>
        </authorList>
    </citation>
    <scope>NUCLEOTIDE SEQUENCE [LARGE SCALE GENOMIC DNA]</scope>
    <source>
        <strain evidence="2 3">MCCC 1K00260</strain>
    </source>
</reference>
<gene>
    <name evidence="2" type="ORF">D8M05_11295</name>
</gene>